<dbReference type="EMBL" id="MRVG01000005">
    <property type="protein sequence ID" value="PMB69134.1"/>
    <property type="molecule type" value="Genomic_DNA"/>
</dbReference>
<evidence type="ECO:0000256" key="1">
    <source>
        <dbReference type="ARBA" id="ARBA00004141"/>
    </source>
</evidence>
<evidence type="ECO:0000256" key="2">
    <source>
        <dbReference type="ARBA" id="ARBA00022448"/>
    </source>
</evidence>
<dbReference type="GO" id="GO:0022857">
    <property type="term" value="F:transmembrane transporter activity"/>
    <property type="evidence" value="ECO:0007669"/>
    <property type="project" value="TreeGrafter"/>
</dbReference>
<reference evidence="6 7" key="1">
    <citation type="journal article" date="2016" name="Appl. Microbiol. Biotechnol.">
        <title>Characterization of T-DNA insertion mutants with decreased virulence in the entomopathogenic fungus Beauveria bassiana JEF-007.</title>
        <authorList>
            <person name="Kim S."/>
            <person name="Lee S.J."/>
            <person name="Nai Y.S."/>
            <person name="Yu J.S."/>
            <person name="Lee M.R."/>
            <person name="Yang Y.T."/>
            <person name="Kim J.S."/>
        </authorList>
    </citation>
    <scope>NUCLEOTIDE SEQUENCE [LARGE SCALE GENOMIC DNA]</scope>
    <source>
        <strain evidence="6 7">JEF-007</strain>
    </source>
</reference>
<dbReference type="AlphaFoldDB" id="A0A2N6NPE8"/>
<proteinExistence type="predicted"/>
<dbReference type="Proteomes" id="UP000235728">
    <property type="component" value="Unassembled WGS sequence"/>
</dbReference>
<accession>A0A2N6NPE8</accession>
<gene>
    <name evidence="6" type="primary">SEO1_1</name>
    <name evidence="6" type="ORF">BM221_005720</name>
</gene>
<dbReference type="PANTHER" id="PTHR43791:SF28">
    <property type="entry name" value="MAJOR FACILITATOR SUPERFAMILY (MFS) PROFILE DOMAIN-CONTAINING PROTEIN"/>
    <property type="match status" value="1"/>
</dbReference>
<protein>
    <submittedName>
        <fullName evidence="6">Putative transporter SEO1</fullName>
    </submittedName>
</protein>
<evidence type="ECO:0000256" key="4">
    <source>
        <dbReference type="ARBA" id="ARBA00022989"/>
    </source>
</evidence>
<sequence length="86" mass="10245">MEVTESSTSKPVQRSIVRRWYHWYDAGASKEERKLLRKLDFFILTYTCLTFFIKYLDQTNVTNAYLSGMREELGLGGFFFQKFNQP</sequence>
<organism evidence="6 7">
    <name type="scientific">Beauveria bassiana</name>
    <name type="common">White muscardine disease fungus</name>
    <name type="synonym">Tritirachium shiotae</name>
    <dbReference type="NCBI Taxonomy" id="176275"/>
    <lineage>
        <taxon>Eukaryota</taxon>
        <taxon>Fungi</taxon>
        <taxon>Dikarya</taxon>
        <taxon>Ascomycota</taxon>
        <taxon>Pezizomycotina</taxon>
        <taxon>Sordariomycetes</taxon>
        <taxon>Hypocreomycetidae</taxon>
        <taxon>Hypocreales</taxon>
        <taxon>Cordycipitaceae</taxon>
        <taxon>Beauveria</taxon>
    </lineage>
</organism>
<keyword evidence="5" id="KW-0472">Membrane</keyword>
<keyword evidence="4" id="KW-1133">Transmembrane helix</keyword>
<dbReference type="PANTHER" id="PTHR43791">
    <property type="entry name" value="PERMEASE-RELATED"/>
    <property type="match status" value="1"/>
</dbReference>
<dbReference type="GO" id="GO:0016020">
    <property type="term" value="C:membrane"/>
    <property type="evidence" value="ECO:0007669"/>
    <property type="project" value="UniProtKB-SubCell"/>
</dbReference>
<evidence type="ECO:0000256" key="3">
    <source>
        <dbReference type="ARBA" id="ARBA00022692"/>
    </source>
</evidence>
<name>A0A2N6NPE8_BEABA</name>
<comment type="subcellular location">
    <subcellularLocation>
        <location evidence="1">Membrane</location>
        <topology evidence="1">Multi-pass membrane protein</topology>
    </subcellularLocation>
</comment>
<keyword evidence="2" id="KW-0813">Transport</keyword>
<evidence type="ECO:0000313" key="7">
    <source>
        <dbReference type="Proteomes" id="UP000235728"/>
    </source>
</evidence>
<comment type="caution">
    <text evidence="6">The sequence shown here is derived from an EMBL/GenBank/DDBJ whole genome shotgun (WGS) entry which is preliminary data.</text>
</comment>
<evidence type="ECO:0000256" key="5">
    <source>
        <dbReference type="ARBA" id="ARBA00023136"/>
    </source>
</evidence>
<evidence type="ECO:0000313" key="6">
    <source>
        <dbReference type="EMBL" id="PMB69134.1"/>
    </source>
</evidence>
<keyword evidence="3" id="KW-0812">Transmembrane</keyword>